<dbReference type="CDD" id="cd06222">
    <property type="entry name" value="RNase_H_like"/>
    <property type="match status" value="1"/>
</dbReference>
<dbReference type="InterPro" id="IPR036397">
    <property type="entry name" value="RNaseH_sf"/>
</dbReference>
<dbReference type="InterPro" id="IPR002156">
    <property type="entry name" value="RNaseH_domain"/>
</dbReference>
<dbReference type="Pfam" id="PF13966">
    <property type="entry name" value="zf-RVT"/>
    <property type="match status" value="1"/>
</dbReference>
<dbReference type="PANTHER" id="PTHR47074:SF75">
    <property type="entry name" value="RNASE H TYPE-1 DOMAIN-CONTAINING PROTEIN"/>
    <property type="match status" value="1"/>
</dbReference>
<dbReference type="PANTHER" id="PTHR47074">
    <property type="entry name" value="BNAC02G40300D PROTEIN"/>
    <property type="match status" value="1"/>
</dbReference>
<dbReference type="InterPro" id="IPR012337">
    <property type="entry name" value="RNaseH-like_sf"/>
</dbReference>
<organism evidence="3 4">
    <name type="scientific">Lupinus luteus</name>
    <name type="common">European yellow lupine</name>
    <dbReference type="NCBI Taxonomy" id="3873"/>
    <lineage>
        <taxon>Eukaryota</taxon>
        <taxon>Viridiplantae</taxon>
        <taxon>Streptophyta</taxon>
        <taxon>Embryophyta</taxon>
        <taxon>Tracheophyta</taxon>
        <taxon>Spermatophyta</taxon>
        <taxon>Magnoliopsida</taxon>
        <taxon>eudicotyledons</taxon>
        <taxon>Gunneridae</taxon>
        <taxon>Pentapetalae</taxon>
        <taxon>rosids</taxon>
        <taxon>fabids</taxon>
        <taxon>Fabales</taxon>
        <taxon>Fabaceae</taxon>
        <taxon>Papilionoideae</taxon>
        <taxon>50 kb inversion clade</taxon>
        <taxon>genistoids sensu lato</taxon>
        <taxon>core genistoids</taxon>
        <taxon>Genisteae</taxon>
        <taxon>Lupinus</taxon>
    </lineage>
</organism>
<feature type="domain" description="RNase H type-1" evidence="1">
    <location>
        <begin position="171"/>
        <end position="245"/>
    </location>
</feature>
<dbReference type="InterPro" id="IPR052929">
    <property type="entry name" value="RNase_H-like_EbsB-rel"/>
</dbReference>
<protein>
    <recommendedName>
        <fullName evidence="5">RNase H type-1 domain-containing protein</fullName>
    </recommendedName>
</protein>
<gene>
    <name evidence="3" type="ORF">LLUT_LOCUS13778</name>
</gene>
<dbReference type="Gene3D" id="3.30.420.10">
    <property type="entry name" value="Ribonuclease H-like superfamily/Ribonuclease H"/>
    <property type="match status" value="1"/>
</dbReference>
<dbReference type="GO" id="GO:0003676">
    <property type="term" value="F:nucleic acid binding"/>
    <property type="evidence" value="ECO:0007669"/>
    <property type="project" value="InterPro"/>
</dbReference>
<dbReference type="InterPro" id="IPR026960">
    <property type="entry name" value="RVT-Znf"/>
</dbReference>
<evidence type="ECO:0000313" key="4">
    <source>
        <dbReference type="Proteomes" id="UP001497480"/>
    </source>
</evidence>
<accession>A0AAV1WTT2</accession>
<feature type="domain" description="Reverse transcriptase zinc-binding" evidence="2">
    <location>
        <begin position="2"/>
        <end position="42"/>
    </location>
</feature>
<dbReference type="GO" id="GO:0004523">
    <property type="term" value="F:RNA-DNA hybrid ribonuclease activity"/>
    <property type="evidence" value="ECO:0007669"/>
    <property type="project" value="InterPro"/>
</dbReference>
<dbReference type="AlphaFoldDB" id="A0AAV1WTT2"/>
<proteinExistence type="predicted"/>
<name>A0AAV1WTT2_LUPLU</name>
<dbReference type="SUPFAM" id="SSF53098">
    <property type="entry name" value="Ribonuclease H-like"/>
    <property type="match status" value="1"/>
</dbReference>
<evidence type="ECO:0000259" key="2">
    <source>
        <dbReference type="Pfam" id="PF13966"/>
    </source>
</evidence>
<dbReference type="Proteomes" id="UP001497480">
    <property type="component" value="Unassembled WGS sequence"/>
</dbReference>
<comment type="caution">
    <text evidence="3">The sequence shown here is derived from an EMBL/GenBank/DDBJ whole genome shotgun (WGS) entry which is preliminary data.</text>
</comment>
<dbReference type="InterPro" id="IPR044730">
    <property type="entry name" value="RNase_H-like_dom_plant"/>
</dbReference>
<dbReference type="Pfam" id="PF13456">
    <property type="entry name" value="RVT_3"/>
    <property type="match status" value="1"/>
</dbReference>
<evidence type="ECO:0008006" key="5">
    <source>
        <dbReference type="Google" id="ProtNLM"/>
    </source>
</evidence>
<evidence type="ECO:0000313" key="3">
    <source>
        <dbReference type="EMBL" id="CAL0312718.1"/>
    </source>
</evidence>
<sequence>MPTDEHLESRGIIVVSMCSLYKSSVETSNHIFLNCSFAMDMWNWIGFMFNTSISTQSTFSIMLVCDQSNSPQVNLLLGAGIINIVHIIWYCHNKSRFDNINLSTRHAISRIKVSVSLSGNTTKLCANASMNDFILLRRFQVSINYNKAPRVIEVIWSFPSPSWIKINTSMATHGSPGHAGGGGIFRDNSRLMLGCFAAYFGLQDSIFVELLAALMAIEIAHSKGWFNIWLECDSTIVVAIFNGKVNVPWKQFKNWNHCRLLI</sequence>
<evidence type="ECO:0000259" key="1">
    <source>
        <dbReference type="Pfam" id="PF13456"/>
    </source>
</evidence>
<dbReference type="EMBL" id="CAXHTB010000009">
    <property type="protein sequence ID" value="CAL0312718.1"/>
    <property type="molecule type" value="Genomic_DNA"/>
</dbReference>
<reference evidence="3 4" key="1">
    <citation type="submission" date="2024-03" db="EMBL/GenBank/DDBJ databases">
        <authorList>
            <person name="Martinez-Hernandez J."/>
        </authorList>
    </citation>
    <scope>NUCLEOTIDE SEQUENCE [LARGE SCALE GENOMIC DNA]</scope>
</reference>
<keyword evidence="4" id="KW-1185">Reference proteome</keyword>